<evidence type="ECO:0000259" key="9">
    <source>
        <dbReference type="PROSITE" id="PS51755"/>
    </source>
</evidence>
<keyword evidence="2" id="KW-0902">Two-component regulatory system</keyword>
<evidence type="ECO:0000256" key="1">
    <source>
        <dbReference type="ARBA" id="ARBA00022553"/>
    </source>
</evidence>
<dbReference type="EMBL" id="JBHRSB010000003">
    <property type="protein sequence ID" value="MFC3000816.1"/>
    <property type="molecule type" value="Genomic_DNA"/>
</dbReference>
<comment type="caution">
    <text evidence="10">The sequence shown here is derived from an EMBL/GenBank/DDBJ whole genome shotgun (WGS) entry which is preliminary data.</text>
</comment>
<dbReference type="InterPro" id="IPR001789">
    <property type="entry name" value="Sig_transdc_resp-reg_receiver"/>
</dbReference>
<accession>A0ABV7BV85</accession>
<keyword evidence="1 6" id="KW-0597">Phosphoprotein</keyword>
<dbReference type="Pfam" id="PF00072">
    <property type="entry name" value="Response_reg"/>
    <property type="match status" value="1"/>
</dbReference>
<feature type="DNA-binding region" description="OmpR/PhoB-type" evidence="7">
    <location>
        <begin position="192"/>
        <end position="292"/>
    </location>
</feature>
<dbReference type="InterPro" id="IPR039420">
    <property type="entry name" value="WalR-like"/>
</dbReference>
<keyword evidence="11" id="KW-1185">Reference proteome</keyword>
<evidence type="ECO:0000256" key="6">
    <source>
        <dbReference type="PROSITE-ProRule" id="PRU00169"/>
    </source>
</evidence>
<sequence>MVAIPLVAAPLGPPLAQSLVLVLEDDAAVAATICSALAREGWATVTAGSLAEARKRLHEDHPRLIVADLGLPDGNGIAFVREAAASGDLGIIVVSGRGEEVDRIIGLEVGADDYLTKPFSLREMVARLRALNRRLDATSPRPLPLAAPQASLLEPAGGLPQRPGYALEAPPAARALPSGAAEAAMALAVAEPSSWCIEGTRLQPSRFLMIGVDGKEIRLTGGEAGLLTLLLTEPENMADRELISRRVLGRRLLPEQRGVDQLASNLRHKLLAASAGRITITALRGKGYRLVW</sequence>
<name>A0ABV7BV85_9PROT</name>
<dbReference type="Pfam" id="PF00486">
    <property type="entry name" value="Trans_reg_C"/>
    <property type="match status" value="1"/>
</dbReference>
<organism evidence="10 11">
    <name type="scientific">Falsiroseomonas tokyonensis</name>
    <dbReference type="NCBI Taxonomy" id="430521"/>
    <lineage>
        <taxon>Bacteria</taxon>
        <taxon>Pseudomonadati</taxon>
        <taxon>Pseudomonadota</taxon>
        <taxon>Alphaproteobacteria</taxon>
        <taxon>Acetobacterales</taxon>
        <taxon>Roseomonadaceae</taxon>
        <taxon>Falsiroseomonas</taxon>
    </lineage>
</organism>
<evidence type="ECO:0000256" key="4">
    <source>
        <dbReference type="ARBA" id="ARBA00023125"/>
    </source>
</evidence>
<proteinExistence type="predicted"/>
<dbReference type="PROSITE" id="PS51755">
    <property type="entry name" value="OMPR_PHOB"/>
    <property type="match status" value="1"/>
</dbReference>
<reference evidence="11" key="1">
    <citation type="journal article" date="2019" name="Int. J. Syst. Evol. Microbiol.">
        <title>The Global Catalogue of Microorganisms (GCM) 10K type strain sequencing project: providing services to taxonomists for standard genome sequencing and annotation.</title>
        <authorList>
            <consortium name="The Broad Institute Genomics Platform"/>
            <consortium name="The Broad Institute Genome Sequencing Center for Infectious Disease"/>
            <person name="Wu L."/>
            <person name="Ma J."/>
        </authorList>
    </citation>
    <scope>NUCLEOTIDE SEQUENCE [LARGE SCALE GENOMIC DNA]</scope>
    <source>
        <strain evidence="11">CGMCC 1.16855</strain>
    </source>
</reference>
<feature type="domain" description="OmpR/PhoB-type" evidence="9">
    <location>
        <begin position="192"/>
        <end position="292"/>
    </location>
</feature>
<dbReference type="RefSeq" id="WP_216836883.1">
    <property type="nucleotide sequence ID" value="NZ_JAFNJS010000003.1"/>
</dbReference>
<keyword evidence="5" id="KW-0804">Transcription</keyword>
<evidence type="ECO:0000256" key="7">
    <source>
        <dbReference type="PROSITE-ProRule" id="PRU01091"/>
    </source>
</evidence>
<evidence type="ECO:0000313" key="10">
    <source>
        <dbReference type="EMBL" id="MFC3000816.1"/>
    </source>
</evidence>
<evidence type="ECO:0000313" key="11">
    <source>
        <dbReference type="Proteomes" id="UP001595420"/>
    </source>
</evidence>
<evidence type="ECO:0000256" key="2">
    <source>
        <dbReference type="ARBA" id="ARBA00023012"/>
    </source>
</evidence>
<feature type="domain" description="Response regulatory" evidence="8">
    <location>
        <begin position="19"/>
        <end position="132"/>
    </location>
</feature>
<dbReference type="Proteomes" id="UP001595420">
    <property type="component" value="Unassembled WGS sequence"/>
</dbReference>
<dbReference type="SMART" id="SM00448">
    <property type="entry name" value="REC"/>
    <property type="match status" value="1"/>
</dbReference>
<gene>
    <name evidence="10" type="ORF">ACFOD3_12995</name>
</gene>
<dbReference type="PANTHER" id="PTHR48111">
    <property type="entry name" value="REGULATOR OF RPOS"/>
    <property type="match status" value="1"/>
</dbReference>
<evidence type="ECO:0000259" key="8">
    <source>
        <dbReference type="PROSITE" id="PS50110"/>
    </source>
</evidence>
<dbReference type="PROSITE" id="PS50110">
    <property type="entry name" value="RESPONSE_REGULATORY"/>
    <property type="match status" value="1"/>
</dbReference>
<evidence type="ECO:0000256" key="3">
    <source>
        <dbReference type="ARBA" id="ARBA00023015"/>
    </source>
</evidence>
<evidence type="ECO:0000256" key="5">
    <source>
        <dbReference type="ARBA" id="ARBA00023163"/>
    </source>
</evidence>
<protein>
    <submittedName>
        <fullName evidence="10">Response regulator</fullName>
    </submittedName>
</protein>
<dbReference type="SMART" id="SM00862">
    <property type="entry name" value="Trans_reg_C"/>
    <property type="match status" value="1"/>
</dbReference>
<keyword evidence="3" id="KW-0805">Transcription regulation</keyword>
<keyword evidence="4 7" id="KW-0238">DNA-binding</keyword>
<dbReference type="PANTHER" id="PTHR48111:SF1">
    <property type="entry name" value="TWO-COMPONENT RESPONSE REGULATOR ORR33"/>
    <property type="match status" value="1"/>
</dbReference>
<dbReference type="InterPro" id="IPR001867">
    <property type="entry name" value="OmpR/PhoB-type_DNA-bd"/>
</dbReference>
<feature type="modified residue" description="4-aspartylphosphate" evidence="6">
    <location>
        <position position="68"/>
    </location>
</feature>